<dbReference type="EMBL" id="JBJKTR010000024">
    <property type="protein sequence ID" value="KAL3322606.1"/>
    <property type="molecule type" value="Genomic_DNA"/>
</dbReference>
<dbReference type="InterPro" id="IPR036291">
    <property type="entry name" value="NAD(P)-bd_dom_sf"/>
</dbReference>
<dbReference type="AlphaFoldDB" id="A0ABD2QST8"/>
<dbReference type="InterPro" id="IPR002225">
    <property type="entry name" value="3Beta_OHSteriod_DH/Estase"/>
</dbReference>
<dbReference type="SUPFAM" id="SSF51735">
    <property type="entry name" value="NAD(P)-binding Rossmann-fold domains"/>
    <property type="match status" value="1"/>
</dbReference>
<organism evidence="2 3">
    <name type="scientific">Solanum stoloniferum</name>
    <dbReference type="NCBI Taxonomy" id="62892"/>
    <lineage>
        <taxon>Eukaryota</taxon>
        <taxon>Viridiplantae</taxon>
        <taxon>Streptophyta</taxon>
        <taxon>Embryophyta</taxon>
        <taxon>Tracheophyta</taxon>
        <taxon>Spermatophyta</taxon>
        <taxon>Magnoliopsida</taxon>
        <taxon>eudicotyledons</taxon>
        <taxon>Gunneridae</taxon>
        <taxon>Pentapetalae</taxon>
        <taxon>asterids</taxon>
        <taxon>lamiids</taxon>
        <taxon>Solanales</taxon>
        <taxon>Solanaceae</taxon>
        <taxon>Solanoideae</taxon>
        <taxon>Solaneae</taxon>
        <taxon>Solanum</taxon>
    </lineage>
</organism>
<dbReference type="Pfam" id="PF01073">
    <property type="entry name" value="3Beta_HSD"/>
    <property type="match status" value="1"/>
</dbReference>
<feature type="domain" description="3-beta hydroxysteroid dehydrogenase/isomerase" evidence="1">
    <location>
        <begin position="14"/>
        <end position="80"/>
    </location>
</feature>
<proteinExistence type="predicted"/>
<dbReference type="Gene3D" id="3.40.50.720">
    <property type="entry name" value="NAD(P)-binding Rossmann-like Domain"/>
    <property type="match status" value="1"/>
</dbReference>
<comment type="caution">
    <text evidence="2">The sequence shown here is derived from an EMBL/GenBank/DDBJ whole genome shotgun (WGS) entry which is preliminary data.</text>
</comment>
<gene>
    <name evidence="2" type="ORF">AABB24_039948</name>
</gene>
<sequence length="107" mass="11919">MAIVEEGKEFETCVVFGGRGFIGKPLVDRLLRLGNWIVRIVDSFPTIQLEPSESLLSHTLSSGRASYIHVDVRHKSNIITGQYLCNVYIGSTTCLIVNSMCCLKDKE</sequence>
<evidence type="ECO:0000313" key="3">
    <source>
        <dbReference type="Proteomes" id="UP001627284"/>
    </source>
</evidence>
<dbReference type="Proteomes" id="UP001627284">
    <property type="component" value="Unassembled WGS sequence"/>
</dbReference>
<evidence type="ECO:0000259" key="1">
    <source>
        <dbReference type="Pfam" id="PF01073"/>
    </source>
</evidence>
<keyword evidence="3" id="KW-1185">Reference proteome</keyword>
<reference evidence="2 3" key="1">
    <citation type="submission" date="2024-05" db="EMBL/GenBank/DDBJ databases">
        <title>De novo assembly of an allotetraploid wild potato.</title>
        <authorList>
            <person name="Hosaka A.J."/>
        </authorList>
    </citation>
    <scope>NUCLEOTIDE SEQUENCE [LARGE SCALE GENOMIC DNA]</scope>
    <source>
        <tissue evidence="2">Young leaves</tissue>
    </source>
</reference>
<evidence type="ECO:0000313" key="2">
    <source>
        <dbReference type="EMBL" id="KAL3322606.1"/>
    </source>
</evidence>
<accession>A0ABD2QST8</accession>
<protein>
    <recommendedName>
        <fullName evidence="1">3-beta hydroxysteroid dehydrogenase/isomerase domain-containing protein</fullName>
    </recommendedName>
</protein>
<name>A0ABD2QST8_9SOLN</name>